<feature type="region of interest" description="Disordered" evidence="2">
    <location>
        <begin position="490"/>
        <end position="540"/>
    </location>
</feature>
<evidence type="ECO:0000313" key="4">
    <source>
        <dbReference type="EnsemblMetazoa" id="XP_019850227.1"/>
    </source>
</evidence>
<evidence type="ECO:0008006" key="6">
    <source>
        <dbReference type="Google" id="ProtNLM"/>
    </source>
</evidence>
<evidence type="ECO:0000313" key="5">
    <source>
        <dbReference type="Proteomes" id="UP000007879"/>
    </source>
</evidence>
<reference evidence="4" key="2">
    <citation type="submission" date="2024-06" db="UniProtKB">
        <authorList>
            <consortium name="EnsemblMetazoa"/>
        </authorList>
    </citation>
    <scope>IDENTIFICATION</scope>
</reference>
<dbReference type="Gene3D" id="1.20.1250.20">
    <property type="entry name" value="MFS general substrate transporter like domains"/>
    <property type="match status" value="2"/>
</dbReference>
<feature type="transmembrane region" description="Helical" evidence="3">
    <location>
        <begin position="311"/>
        <end position="331"/>
    </location>
</feature>
<evidence type="ECO:0000256" key="2">
    <source>
        <dbReference type="SAM" id="MobiDB-lite"/>
    </source>
</evidence>
<feature type="transmembrane region" description="Helical" evidence="3">
    <location>
        <begin position="73"/>
        <end position="97"/>
    </location>
</feature>
<dbReference type="SUPFAM" id="SSF103473">
    <property type="entry name" value="MFS general substrate transporter"/>
    <property type="match status" value="1"/>
</dbReference>
<protein>
    <recommendedName>
        <fullName evidence="6">Major facilitator superfamily (MFS) profile domain-containing protein</fullName>
    </recommendedName>
</protein>
<keyword evidence="3" id="KW-0812">Transmembrane</keyword>
<dbReference type="PANTHER" id="PTHR11328:SF24">
    <property type="entry name" value="MAJOR FACILITATOR SUPERFAMILY (MFS) PROFILE DOMAIN-CONTAINING PROTEIN"/>
    <property type="match status" value="1"/>
</dbReference>
<feature type="transmembrane region" description="Helical" evidence="3">
    <location>
        <begin position="181"/>
        <end position="204"/>
    </location>
</feature>
<feature type="transmembrane region" description="Helical" evidence="3">
    <location>
        <begin position="363"/>
        <end position="383"/>
    </location>
</feature>
<keyword evidence="3" id="KW-1133">Transmembrane helix</keyword>
<reference evidence="5" key="1">
    <citation type="journal article" date="2010" name="Nature">
        <title>The Amphimedon queenslandica genome and the evolution of animal complexity.</title>
        <authorList>
            <person name="Srivastava M."/>
            <person name="Simakov O."/>
            <person name="Chapman J."/>
            <person name="Fahey B."/>
            <person name="Gauthier M.E."/>
            <person name="Mitros T."/>
            <person name="Richards G.S."/>
            <person name="Conaco C."/>
            <person name="Dacre M."/>
            <person name="Hellsten U."/>
            <person name="Larroux C."/>
            <person name="Putnam N.H."/>
            <person name="Stanke M."/>
            <person name="Adamska M."/>
            <person name="Darling A."/>
            <person name="Degnan S.M."/>
            <person name="Oakley T.H."/>
            <person name="Plachetzki D.C."/>
            <person name="Zhai Y."/>
            <person name="Adamski M."/>
            <person name="Calcino A."/>
            <person name="Cummins S.F."/>
            <person name="Goodstein D.M."/>
            <person name="Harris C."/>
            <person name="Jackson D.J."/>
            <person name="Leys S.P."/>
            <person name="Shu S."/>
            <person name="Woodcroft B.J."/>
            <person name="Vervoort M."/>
            <person name="Kosik K.S."/>
            <person name="Manning G."/>
            <person name="Degnan B.M."/>
            <person name="Rokhsar D.S."/>
        </authorList>
    </citation>
    <scope>NUCLEOTIDE SEQUENCE [LARGE SCALE GENOMIC DNA]</scope>
</reference>
<comment type="similarity">
    <text evidence="1">Belongs to the major facilitator superfamily.</text>
</comment>
<feature type="transmembrane region" description="Helical" evidence="3">
    <location>
        <begin position="338"/>
        <end position="357"/>
    </location>
</feature>
<dbReference type="GO" id="GO:0015293">
    <property type="term" value="F:symporter activity"/>
    <property type="evidence" value="ECO:0007669"/>
    <property type="project" value="InterPro"/>
</dbReference>
<dbReference type="Pfam" id="PF13347">
    <property type="entry name" value="MFS_2"/>
    <property type="match status" value="1"/>
</dbReference>
<name>A0AAN0J0C1_AMPQE</name>
<evidence type="ECO:0000256" key="3">
    <source>
        <dbReference type="SAM" id="Phobius"/>
    </source>
</evidence>
<proteinExistence type="inferred from homology"/>
<evidence type="ECO:0000256" key="1">
    <source>
        <dbReference type="ARBA" id="ARBA00008335"/>
    </source>
</evidence>
<feature type="transmembrane region" description="Helical" evidence="3">
    <location>
        <begin position="139"/>
        <end position="161"/>
    </location>
</feature>
<dbReference type="KEGG" id="aqu:100640790"/>
<dbReference type="Proteomes" id="UP000007879">
    <property type="component" value="Unassembled WGS sequence"/>
</dbReference>
<dbReference type="GeneID" id="100640790"/>
<dbReference type="AlphaFoldDB" id="A0AAN0J0C1"/>
<feature type="transmembrane region" description="Helical" evidence="3">
    <location>
        <begin position="109"/>
        <end position="127"/>
    </location>
</feature>
<dbReference type="RefSeq" id="XP_019850227.1">
    <property type="nucleotide sequence ID" value="XM_019994668.1"/>
</dbReference>
<feature type="transmembrane region" description="Helical" evidence="3">
    <location>
        <begin position="39"/>
        <end position="61"/>
    </location>
</feature>
<feature type="transmembrane region" description="Helical" evidence="3">
    <location>
        <begin position="224"/>
        <end position="246"/>
    </location>
</feature>
<feature type="transmembrane region" description="Helical" evidence="3">
    <location>
        <begin position="446"/>
        <end position="468"/>
    </location>
</feature>
<keyword evidence="3" id="KW-0472">Membrane</keyword>
<dbReference type="GO" id="GO:0008643">
    <property type="term" value="P:carbohydrate transport"/>
    <property type="evidence" value="ECO:0007669"/>
    <property type="project" value="InterPro"/>
</dbReference>
<keyword evidence="5" id="KW-1185">Reference proteome</keyword>
<dbReference type="PANTHER" id="PTHR11328">
    <property type="entry name" value="MAJOR FACILITATOR SUPERFAMILY DOMAIN-CONTAINING PROTEIN"/>
    <property type="match status" value="1"/>
</dbReference>
<dbReference type="InterPro" id="IPR036259">
    <property type="entry name" value="MFS_trans_sf"/>
</dbReference>
<feature type="transmembrane region" description="Helical" evidence="3">
    <location>
        <begin position="274"/>
        <end position="291"/>
    </location>
</feature>
<sequence length="540" mass="62435">MMSNFFDKMKQSRTEKERLVFGDPRKAAQVSKLALWRKVCYAVGSMPYAMCNTVIGYYFTFFLLEVALLDPTYALMIVLLGRVWDGISDPICGYLCSRTKTKLGQFRPWLLLSAFPTAIVYFCLWYVPHFEEDVFNFLYYLIMYFLLQTLLTCVHVPYTALTMHLSYNQKEIDSVTLYRVIFEMFGTLLGIGIYTVSFTIFVRGADDDCVNGIKGRDIEKERAFRYHAAFLGVLIVLMILTTFFTVREQKEMTKEKTKLSIKEILKETWSFKPYRYLFFIELFSWLAVQFGQGNFTFYAKYVLKLDRTLPYVIFLLMIINIFWLPIWQLILSRIGKKTAFVLGAWILMPSFLSLLYLGYYPNLVWVLGVVIGGGISAAYLLPWSMLPDVVDDASLKTGIRREELFYSFFVFGNKFSSGITLGISTGVYKLAGYDQLACVQPWTVPLLFKLLVSCPPVIFILISLIFLWRYPINEERRAEIKEKLQKKRQTVKESVDDSIYSPSSRTGYASNEDRDSDFGESSFTLQGKLKNNKTDTSARS</sequence>
<dbReference type="InterPro" id="IPR039672">
    <property type="entry name" value="MFS_2"/>
</dbReference>
<dbReference type="GO" id="GO:0005886">
    <property type="term" value="C:plasma membrane"/>
    <property type="evidence" value="ECO:0007669"/>
    <property type="project" value="TreeGrafter"/>
</dbReference>
<feature type="transmembrane region" description="Helical" evidence="3">
    <location>
        <begin position="404"/>
        <end position="426"/>
    </location>
</feature>
<organism evidence="4 5">
    <name type="scientific">Amphimedon queenslandica</name>
    <name type="common">Sponge</name>
    <dbReference type="NCBI Taxonomy" id="400682"/>
    <lineage>
        <taxon>Eukaryota</taxon>
        <taxon>Metazoa</taxon>
        <taxon>Porifera</taxon>
        <taxon>Demospongiae</taxon>
        <taxon>Heteroscleromorpha</taxon>
        <taxon>Haplosclerida</taxon>
        <taxon>Niphatidae</taxon>
        <taxon>Amphimedon</taxon>
    </lineage>
</organism>
<feature type="compositionally biased region" description="Polar residues" evidence="2">
    <location>
        <begin position="500"/>
        <end position="509"/>
    </location>
</feature>
<accession>A0AAN0J0C1</accession>
<dbReference type="EnsemblMetazoa" id="XM_019994668.1">
    <property type="protein sequence ID" value="XP_019850227.1"/>
    <property type="gene ID" value="LOC100640790"/>
</dbReference>